<evidence type="ECO:0000313" key="10">
    <source>
        <dbReference type="Proteomes" id="UP001138802"/>
    </source>
</evidence>
<dbReference type="PANTHER" id="PTHR47861:SF3">
    <property type="entry name" value="FKBP-TYPE PEPTIDYL-PROLYL CIS-TRANS ISOMERASE SLYD"/>
    <property type="match status" value="1"/>
</dbReference>
<dbReference type="Gene3D" id="3.10.50.40">
    <property type="match status" value="1"/>
</dbReference>
<name>A0A9X1BAF1_9GAMM</name>
<organism evidence="9 10">
    <name type="scientific">Thiocapsa imhoffii</name>
    <dbReference type="NCBI Taxonomy" id="382777"/>
    <lineage>
        <taxon>Bacteria</taxon>
        <taxon>Pseudomonadati</taxon>
        <taxon>Pseudomonadota</taxon>
        <taxon>Gammaproteobacteria</taxon>
        <taxon>Chromatiales</taxon>
        <taxon>Chromatiaceae</taxon>
        <taxon>Thiocapsa</taxon>
    </lineage>
</organism>
<keyword evidence="10" id="KW-1185">Reference proteome</keyword>
<keyword evidence="8 9" id="KW-0413">Isomerase</keyword>
<dbReference type="InterPro" id="IPR048261">
    <property type="entry name" value="SlpA/SlyD-like_ins_sf"/>
</dbReference>
<comment type="catalytic activity">
    <reaction evidence="1">
        <text>[protein]-peptidylproline (omega=180) = [protein]-peptidylproline (omega=0)</text>
        <dbReference type="Rhea" id="RHEA:16237"/>
        <dbReference type="Rhea" id="RHEA-COMP:10747"/>
        <dbReference type="Rhea" id="RHEA-COMP:10748"/>
        <dbReference type="ChEBI" id="CHEBI:83833"/>
        <dbReference type="ChEBI" id="CHEBI:83834"/>
        <dbReference type="EC" id="5.2.1.8"/>
    </reaction>
</comment>
<reference evidence="9 10" key="1">
    <citation type="journal article" date="2020" name="Microorganisms">
        <title>Osmotic Adaptation and Compatible Solute Biosynthesis of Phototrophic Bacteria as Revealed from Genome Analyses.</title>
        <authorList>
            <person name="Imhoff J.F."/>
            <person name="Rahn T."/>
            <person name="Kunzel S."/>
            <person name="Keller A."/>
            <person name="Neulinger S.C."/>
        </authorList>
    </citation>
    <scope>NUCLEOTIDE SEQUENCE [LARGE SCALE GENOMIC DNA]</scope>
    <source>
        <strain evidence="9 10">DSM 21303</strain>
    </source>
</reference>
<comment type="subcellular location">
    <subcellularLocation>
        <location evidence="2">Cytoplasm</location>
    </subcellularLocation>
</comment>
<dbReference type="RefSeq" id="WP_200388925.1">
    <property type="nucleotide sequence ID" value="NZ_NRSD01000019.1"/>
</dbReference>
<evidence type="ECO:0000256" key="4">
    <source>
        <dbReference type="ARBA" id="ARBA00013194"/>
    </source>
</evidence>
<keyword evidence="5" id="KW-0963">Cytoplasm</keyword>
<protein>
    <recommendedName>
        <fullName evidence="4">peptidylprolyl isomerase</fullName>
        <ecNumber evidence="4">5.2.1.8</ecNumber>
    </recommendedName>
</protein>
<dbReference type="AlphaFoldDB" id="A0A9X1BAF1"/>
<dbReference type="GO" id="GO:0005737">
    <property type="term" value="C:cytoplasm"/>
    <property type="evidence" value="ECO:0007669"/>
    <property type="project" value="UniProtKB-SubCell"/>
</dbReference>
<dbReference type="EMBL" id="NRSD01000019">
    <property type="protein sequence ID" value="MBK1646055.1"/>
    <property type="molecule type" value="Genomic_DNA"/>
</dbReference>
<evidence type="ECO:0000256" key="3">
    <source>
        <dbReference type="ARBA" id="ARBA00006577"/>
    </source>
</evidence>
<evidence type="ECO:0000256" key="1">
    <source>
        <dbReference type="ARBA" id="ARBA00000971"/>
    </source>
</evidence>
<dbReference type="SUPFAM" id="SSF54534">
    <property type="entry name" value="FKBP-like"/>
    <property type="match status" value="1"/>
</dbReference>
<dbReference type="InterPro" id="IPR046357">
    <property type="entry name" value="PPIase_dom_sf"/>
</dbReference>
<dbReference type="GO" id="GO:0003755">
    <property type="term" value="F:peptidyl-prolyl cis-trans isomerase activity"/>
    <property type="evidence" value="ECO:0007669"/>
    <property type="project" value="UniProtKB-KW"/>
</dbReference>
<dbReference type="EC" id="5.2.1.8" evidence="4"/>
<sequence length="169" mass="18763">MTETIQRNKYVELKYRVIDAKTVQVLTGVDFPLGYVHGVNDVLSPQVMAELEGKTTGEMISVELDGDRLFGPRDESLVVTDAIENVPQEYRAIGTRIVMENEQGNTRTFLVTRIDEKTLTIDGNHPLCGRQVIFELEILTVRDATEAEMAAGGKVEKQPKLSGVTPVPF</sequence>
<evidence type="ECO:0000313" key="9">
    <source>
        <dbReference type="EMBL" id="MBK1646055.1"/>
    </source>
</evidence>
<accession>A0A9X1BAF1</accession>
<evidence type="ECO:0000256" key="8">
    <source>
        <dbReference type="ARBA" id="ARBA00023235"/>
    </source>
</evidence>
<evidence type="ECO:0000256" key="6">
    <source>
        <dbReference type="ARBA" id="ARBA00023110"/>
    </source>
</evidence>
<keyword evidence="6" id="KW-0697">Rotamase</keyword>
<dbReference type="Gene3D" id="2.40.10.330">
    <property type="match status" value="1"/>
</dbReference>
<comment type="similarity">
    <text evidence="3">Belongs to the FKBP-type PPIase family.</text>
</comment>
<proteinExistence type="inferred from homology"/>
<keyword evidence="7" id="KW-0143">Chaperone</keyword>
<dbReference type="Proteomes" id="UP001138802">
    <property type="component" value="Unassembled WGS sequence"/>
</dbReference>
<gene>
    <name evidence="9" type="ORF">CKO25_15655</name>
</gene>
<comment type="caution">
    <text evidence="9">The sequence shown here is derived from an EMBL/GenBank/DDBJ whole genome shotgun (WGS) entry which is preliminary data.</text>
</comment>
<evidence type="ECO:0000256" key="7">
    <source>
        <dbReference type="ARBA" id="ARBA00023186"/>
    </source>
</evidence>
<evidence type="ECO:0000256" key="5">
    <source>
        <dbReference type="ARBA" id="ARBA00022490"/>
    </source>
</evidence>
<dbReference type="PANTHER" id="PTHR47861">
    <property type="entry name" value="FKBP-TYPE PEPTIDYL-PROLYL CIS-TRANS ISOMERASE SLYD"/>
    <property type="match status" value="1"/>
</dbReference>
<evidence type="ECO:0000256" key="2">
    <source>
        <dbReference type="ARBA" id="ARBA00004496"/>
    </source>
</evidence>